<dbReference type="EMBL" id="JANPWB010000013">
    <property type="protein sequence ID" value="KAJ1108145.1"/>
    <property type="molecule type" value="Genomic_DNA"/>
</dbReference>
<name>A0AAV7MZL9_PLEWA</name>
<evidence type="ECO:0000256" key="1">
    <source>
        <dbReference type="SAM" id="MobiDB-lite"/>
    </source>
</evidence>
<reference evidence="2" key="1">
    <citation type="journal article" date="2022" name="bioRxiv">
        <title>Sequencing and chromosome-scale assembly of the giantPleurodeles waltlgenome.</title>
        <authorList>
            <person name="Brown T."/>
            <person name="Elewa A."/>
            <person name="Iarovenko S."/>
            <person name="Subramanian E."/>
            <person name="Araus A.J."/>
            <person name="Petzold A."/>
            <person name="Susuki M."/>
            <person name="Suzuki K.-i.T."/>
            <person name="Hayashi T."/>
            <person name="Toyoda A."/>
            <person name="Oliveira C."/>
            <person name="Osipova E."/>
            <person name="Leigh N.D."/>
            <person name="Simon A."/>
            <person name="Yun M.H."/>
        </authorList>
    </citation>
    <scope>NUCLEOTIDE SEQUENCE</scope>
    <source>
        <strain evidence="2">20211129_DDA</strain>
        <tissue evidence="2">Liver</tissue>
    </source>
</reference>
<keyword evidence="3" id="KW-1185">Reference proteome</keyword>
<evidence type="ECO:0000313" key="3">
    <source>
        <dbReference type="Proteomes" id="UP001066276"/>
    </source>
</evidence>
<dbReference type="AlphaFoldDB" id="A0AAV7MZL9"/>
<gene>
    <name evidence="2" type="ORF">NDU88_005527</name>
</gene>
<protein>
    <submittedName>
        <fullName evidence="2">Uncharacterized protein</fullName>
    </submittedName>
</protein>
<feature type="compositionally biased region" description="Basic and acidic residues" evidence="1">
    <location>
        <begin position="95"/>
        <end position="112"/>
    </location>
</feature>
<comment type="caution">
    <text evidence="2">The sequence shown here is derived from an EMBL/GenBank/DDBJ whole genome shotgun (WGS) entry which is preliminary data.</text>
</comment>
<accession>A0AAV7MZL9</accession>
<sequence length="149" mass="17116">MRNKQHYWWPVIVNRVRFAIDKCSERLLSDKQQKVNKTPLQPVVFPDVAWEKIGLQILFVPEVKSTKDRLRHVREKLGAREDQGADLAPQGLAEGVREERQWVEPEQRRSGTELRAGQARSSDYDVNVAYTLRLVDCVRCSLGCGGVPF</sequence>
<evidence type="ECO:0000313" key="2">
    <source>
        <dbReference type="EMBL" id="KAJ1108145.1"/>
    </source>
</evidence>
<organism evidence="2 3">
    <name type="scientific">Pleurodeles waltl</name>
    <name type="common">Iberian ribbed newt</name>
    <dbReference type="NCBI Taxonomy" id="8319"/>
    <lineage>
        <taxon>Eukaryota</taxon>
        <taxon>Metazoa</taxon>
        <taxon>Chordata</taxon>
        <taxon>Craniata</taxon>
        <taxon>Vertebrata</taxon>
        <taxon>Euteleostomi</taxon>
        <taxon>Amphibia</taxon>
        <taxon>Batrachia</taxon>
        <taxon>Caudata</taxon>
        <taxon>Salamandroidea</taxon>
        <taxon>Salamandridae</taxon>
        <taxon>Pleurodelinae</taxon>
        <taxon>Pleurodeles</taxon>
    </lineage>
</organism>
<proteinExistence type="predicted"/>
<feature type="region of interest" description="Disordered" evidence="1">
    <location>
        <begin position="82"/>
        <end position="116"/>
    </location>
</feature>
<dbReference type="Proteomes" id="UP001066276">
    <property type="component" value="Chromosome 9"/>
</dbReference>